<dbReference type="PANTHER" id="PTHR33608">
    <property type="entry name" value="BLL2464 PROTEIN"/>
    <property type="match status" value="1"/>
</dbReference>
<feature type="domain" description="DUF58" evidence="1">
    <location>
        <begin position="50"/>
        <end position="255"/>
    </location>
</feature>
<sequence>MIPARDLRQRSETEASALPPLLARAEQLAGTVLLGDHGRRRAGMGDDFWQYRPAQVGDSRRMIDHRRSARGDQQYVREREWQIAQSVMMWVDQGASMRFTSAPGGKAALPEKIDRARLLGLATAVLLIRGGERVGLTGTTLPPRRGNMQVMRLAEFFTRDDAADYAPPEHRAMIPHARALFLSDFLGDMAEVRLALTKAADRGVRGVLMQVLDPSEEMFPFHGRTIFESVGGSIRHETLKAGDLRDRYKDRLAERKDELSRLCRATGWRFGTHHTGDSAQSALLWLYRALDGGTS</sequence>
<dbReference type="EMBL" id="AQQR01000002">
    <property type="protein sequence ID" value="OWU75914.1"/>
    <property type="molecule type" value="Genomic_DNA"/>
</dbReference>
<organism evidence="2 3">
    <name type="scientific">Marinibacterium profundimaris</name>
    <dbReference type="NCBI Taxonomy" id="1679460"/>
    <lineage>
        <taxon>Bacteria</taxon>
        <taxon>Pseudomonadati</taxon>
        <taxon>Pseudomonadota</taxon>
        <taxon>Alphaproteobacteria</taxon>
        <taxon>Rhodobacterales</taxon>
        <taxon>Paracoccaceae</taxon>
        <taxon>Marinibacterium</taxon>
    </lineage>
</organism>
<dbReference type="InterPro" id="IPR002881">
    <property type="entry name" value="DUF58"/>
</dbReference>
<evidence type="ECO:0000313" key="2">
    <source>
        <dbReference type="EMBL" id="OWU75914.1"/>
    </source>
</evidence>
<keyword evidence="3" id="KW-1185">Reference proteome</keyword>
<evidence type="ECO:0000259" key="1">
    <source>
        <dbReference type="Pfam" id="PF01882"/>
    </source>
</evidence>
<name>A0A225NN17_9RHOB</name>
<evidence type="ECO:0000313" key="3">
    <source>
        <dbReference type="Proteomes" id="UP000215377"/>
    </source>
</evidence>
<dbReference type="AlphaFoldDB" id="A0A225NN17"/>
<comment type="caution">
    <text evidence="2">The sequence shown here is derived from an EMBL/GenBank/DDBJ whole genome shotgun (WGS) entry which is preliminary data.</text>
</comment>
<protein>
    <submittedName>
        <fullName evidence="2">Membrane protein</fullName>
    </submittedName>
</protein>
<accession>A0A225NN17</accession>
<dbReference type="Proteomes" id="UP000215377">
    <property type="component" value="Unassembled WGS sequence"/>
</dbReference>
<dbReference type="RefSeq" id="WP_088649102.1">
    <property type="nucleotide sequence ID" value="NZ_AQQR01000002.1"/>
</dbReference>
<gene>
    <name evidence="2" type="ORF">ATO3_06965</name>
</gene>
<proteinExistence type="predicted"/>
<reference evidence="2 3" key="1">
    <citation type="submission" date="2013-04" db="EMBL/GenBank/DDBJ databases">
        <title>Oceanicola sp. 22II1-22F33 Genome Sequencing.</title>
        <authorList>
            <person name="Lai Q."/>
            <person name="Li G."/>
            <person name="Shao Z."/>
        </authorList>
    </citation>
    <scope>NUCLEOTIDE SEQUENCE [LARGE SCALE GENOMIC DNA]</scope>
    <source>
        <strain evidence="2 3">22II1-22F33</strain>
    </source>
</reference>
<dbReference type="OrthoDB" id="9794556at2"/>
<dbReference type="PANTHER" id="PTHR33608:SF6">
    <property type="entry name" value="BLL2464 PROTEIN"/>
    <property type="match status" value="1"/>
</dbReference>
<dbReference type="Pfam" id="PF01882">
    <property type="entry name" value="DUF58"/>
    <property type="match status" value="1"/>
</dbReference>